<dbReference type="InterPro" id="IPR050268">
    <property type="entry name" value="NADH-dep_flavin_reductase"/>
</dbReference>
<dbReference type="SMART" id="SM00903">
    <property type="entry name" value="Flavin_Reduct"/>
    <property type="match status" value="1"/>
</dbReference>
<dbReference type="Gene3D" id="2.30.110.10">
    <property type="entry name" value="Electron Transport, Fmn-binding Protein, Chain A"/>
    <property type="match status" value="1"/>
</dbReference>
<dbReference type="SUPFAM" id="SSF50475">
    <property type="entry name" value="FMN-binding split barrel"/>
    <property type="match status" value="1"/>
</dbReference>
<dbReference type="Proteomes" id="UP001218629">
    <property type="component" value="Chromosome"/>
</dbReference>
<proteinExistence type="predicted"/>
<organism evidence="3 4">
    <name type="scientific">Streptomyces yunnanensis</name>
    <dbReference type="NCBI Taxonomy" id="156453"/>
    <lineage>
        <taxon>Bacteria</taxon>
        <taxon>Bacillati</taxon>
        <taxon>Actinomycetota</taxon>
        <taxon>Actinomycetes</taxon>
        <taxon>Kitasatosporales</taxon>
        <taxon>Streptomycetaceae</taxon>
        <taxon>Streptomyces</taxon>
    </lineage>
</organism>
<protein>
    <submittedName>
        <fullName evidence="3">Flavin reductase family protein</fullName>
    </submittedName>
</protein>
<dbReference type="Pfam" id="PF01613">
    <property type="entry name" value="Flavin_Reduct"/>
    <property type="match status" value="1"/>
</dbReference>
<keyword evidence="1" id="KW-0560">Oxidoreductase</keyword>
<name>A0ABY8A4W3_9ACTN</name>
<dbReference type="EMBL" id="CP095749">
    <property type="protein sequence ID" value="WEB39998.1"/>
    <property type="molecule type" value="Genomic_DNA"/>
</dbReference>
<dbReference type="InterPro" id="IPR012349">
    <property type="entry name" value="Split_barrel_FMN-bd"/>
</dbReference>
<gene>
    <name evidence="3" type="ORF">MOV08_12410</name>
</gene>
<evidence type="ECO:0000313" key="3">
    <source>
        <dbReference type="EMBL" id="WEB39998.1"/>
    </source>
</evidence>
<dbReference type="RefSeq" id="WP_239010036.1">
    <property type="nucleotide sequence ID" value="NZ_CP095749.1"/>
</dbReference>
<dbReference type="PANTHER" id="PTHR30466">
    <property type="entry name" value="FLAVIN REDUCTASE"/>
    <property type="match status" value="1"/>
</dbReference>
<feature type="domain" description="Flavin reductase like" evidence="2">
    <location>
        <begin position="30"/>
        <end position="176"/>
    </location>
</feature>
<evidence type="ECO:0000259" key="2">
    <source>
        <dbReference type="SMART" id="SM00903"/>
    </source>
</evidence>
<dbReference type="InterPro" id="IPR002563">
    <property type="entry name" value="Flavin_Rdtase-like_dom"/>
</dbReference>
<accession>A0ABY8A4W3</accession>
<sequence>MSTLDLATTPADATATAREATGPDRFRALMSGFPSGVAIITAVDEDHRPWGMTCSALCSVTVDPPTLLVGMRSQSPTLAAALHTGTFAVNLLHAKGRETAELFASGDPDRFAVTAWDTPAGGAGPHLTEASRAVADCRITETVRVGGQRMVFGEVYGIRELADTEPLLYGLRSYRAWPSPA</sequence>
<evidence type="ECO:0000256" key="1">
    <source>
        <dbReference type="ARBA" id="ARBA00023002"/>
    </source>
</evidence>
<dbReference type="PANTHER" id="PTHR30466:SF1">
    <property type="entry name" value="FMN REDUCTASE (NADH) RUTF"/>
    <property type="match status" value="1"/>
</dbReference>
<keyword evidence="4" id="KW-1185">Reference proteome</keyword>
<reference evidence="3 4" key="1">
    <citation type="submission" date="2022-03" db="EMBL/GenBank/DDBJ databases">
        <title>Streptomyces yunnanensis P86,complete genome.</title>
        <authorList>
            <person name="Chen S."/>
            <person name="Zhang Q."/>
        </authorList>
    </citation>
    <scope>NUCLEOTIDE SEQUENCE [LARGE SCALE GENOMIC DNA]</scope>
    <source>
        <strain evidence="3 4">P86</strain>
    </source>
</reference>
<evidence type="ECO:0000313" key="4">
    <source>
        <dbReference type="Proteomes" id="UP001218629"/>
    </source>
</evidence>